<feature type="region of interest" description="Disordered" evidence="7">
    <location>
        <begin position="769"/>
        <end position="803"/>
    </location>
</feature>
<keyword evidence="4" id="KW-0482">Metalloprotease</keyword>
<protein>
    <recommendedName>
        <fullName evidence="10">EGF-like domain-containing protein</fullName>
    </recommendedName>
</protein>
<feature type="compositionally biased region" description="Polar residues" evidence="7">
    <location>
        <begin position="1191"/>
        <end position="1218"/>
    </location>
</feature>
<keyword evidence="6" id="KW-1015">Disulfide bond</keyword>
<dbReference type="InterPro" id="IPR036436">
    <property type="entry name" value="Disintegrin_dom_sf"/>
</dbReference>
<feature type="region of interest" description="Disordered" evidence="7">
    <location>
        <begin position="1054"/>
        <end position="1111"/>
    </location>
</feature>
<feature type="region of interest" description="Disordered" evidence="7">
    <location>
        <begin position="1246"/>
        <end position="1431"/>
    </location>
</feature>
<dbReference type="SUPFAM" id="SSF55486">
    <property type="entry name" value="Metalloproteases ('zincins'), catalytic domain"/>
    <property type="match status" value="1"/>
</dbReference>
<dbReference type="InterPro" id="IPR006586">
    <property type="entry name" value="ADAM_Cys-rich"/>
</dbReference>
<dbReference type="PANTHER" id="PTHR11905:SF159">
    <property type="entry name" value="ADAM METALLOPROTEASE"/>
    <property type="match status" value="1"/>
</dbReference>
<evidence type="ECO:0000256" key="1">
    <source>
        <dbReference type="ARBA" id="ARBA00004167"/>
    </source>
</evidence>
<evidence type="ECO:0000259" key="10">
    <source>
        <dbReference type="PROSITE" id="PS01186"/>
    </source>
</evidence>
<dbReference type="SUPFAM" id="SSF57552">
    <property type="entry name" value="Blood coagulation inhibitor (disintegrin)"/>
    <property type="match status" value="1"/>
</dbReference>
<evidence type="ECO:0000313" key="12">
    <source>
        <dbReference type="Proteomes" id="UP001152799"/>
    </source>
</evidence>
<feature type="region of interest" description="Disordered" evidence="7">
    <location>
        <begin position="1182"/>
        <end position="1218"/>
    </location>
</feature>
<evidence type="ECO:0000256" key="4">
    <source>
        <dbReference type="ARBA" id="ARBA00023049"/>
    </source>
</evidence>
<dbReference type="Proteomes" id="UP001152799">
    <property type="component" value="Chromosome 15"/>
</dbReference>
<accession>A0A9N9MKS2</accession>
<feature type="region of interest" description="Disordered" evidence="7">
    <location>
        <begin position="882"/>
        <end position="912"/>
    </location>
</feature>
<dbReference type="OrthoDB" id="5951731at2759"/>
<dbReference type="InterPro" id="IPR001762">
    <property type="entry name" value="Disintegrin_dom"/>
</dbReference>
<dbReference type="Pfam" id="PF08516">
    <property type="entry name" value="ADAM_CR"/>
    <property type="match status" value="1"/>
</dbReference>
<keyword evidence="3 8" id="KW-1133">Transmembrane helix</keyword>
<evidence type="ECO:0000256" key="2">
    <source>
        <dbReference type="ARBA" id="ARBA00022692"/>
    </source>
</evidence>
<gene>
    <name evidence="11" type="ORF">CEUTPL_LOCUS4451</name>
</gene>
<dbReference type="PROSITE" id="PS01186">
    <property type="entry name" value="EGF_2"/>
    <property type="match status" value="1"/>
</dbReference>
<evidence type="ECO:0000256" key="7">
    <source>
        <dbReference type="SAM" id="MobiDB-lite"/>
    </source>
</evidence>
<dbReference type="GO" id="GO:0016020">
    <property type="term" value="C:membrane"/>
    <property type="evidence" value="ECO:0007669"/>
    <property type="project" value="UniProtKB-SubCell"/>
</dbReference>
<name>A0A9N9MKS2_9CUCU</name>
<evidence type="ECO:0000256" key="5">
    <source>
        <dbReference type="ARBA" id="ARBA00023136"/>
    </source>
</evidence>
<keyword evidence="4" id="KW-0378">Hydrolase</keyword>
<feature type="compositionally biased region" description="Polar residues" evidence="7">
    <location>
        <begin position="783"/>
        <end position="803"/>
    </location>
</feature>
<dbReference type="GO" id="GO:0004222">
    <property type="term" value="F:metalloendopeptidase activity"/>
    <property type="evidence" value="ECO:0007669"/>
    <property type="project" value="InterPro"/>
</dbReference>
<dbReference type="InterPro" id="IPR002870">
    <property type="entry name" value="Peptidase_M12B_N"/>
</dbReference>
<organism evidence="11 12">
    <name type="scientific">Ceutorhynchus assimilis</name>
    <name type="common">cabbage seed weevil</name>
    <dbReference type="NCBI Taxonomy" id="467358"/>
    <lineage>
        <taxon>Eukaryota</taxon>
        <taxon>Metazoa</taxon>
        <taxon>Ecdysozoa</taxon>
        <taxon>Arthropoda</taxon>
        <taxon>Hexapoda</taxon>
        <taxon>Insecta</taxon>
        <taxon>Pterygota</taxon>
        <taxon>Neoptera</taxon>
        <taxon>Endopterygota</taxon>
        <taxon>Coleoptera</taxon>
        <taxon>Polyphaga</taxon>
        <taxon>Cucujiformia</taxon>
        <taxon>Curculionidae</taxon>
        <taxon>Ceutorhynchinae</taxon>
        <taxon>Ceutorhynchus</taxon>
    </lineage>
</organism>
<dbReference type="Gene3D" id="4.10.70.10">
    <property type="entry name" value="Disintegrin domain"/>
    <property type="match status" value="1"/>
</dbReference>
<keyword evidence="4" id="KW-0645">Protease</keyword>
<evidence type="ECO:0000256" key="3">
    <source>
        <dbReference type="ARBA" id="ARBA00022989"/>
    </source>
</evidence>
<dbReference type="GO" id="GO:0006509">
    <property type="term" value="P:membrane protein ectodomain proteolysis"/>
    <property type="evidence" value="ECO:0007669"/>
    <property type="project" value="TreeGrafter"/>
</dbReference>
<feature type="domain" description="EGF-like" evidence="10">
    <location>
        <begin position="693"/>
        <end position="704"/>
    </location>
</feature>
<feature type="transmembrane region" description="Helical" evidence="8">
    <location>
        <begin position="727"/>
        <end position="752"/>
    </location>
</feature>
<dbReference type="Pfam" id="PF00200">
    <property type="entry name" value="Disintegrin"/>
    <property type="match status" value="1"/>
</dbReference>
<dbReference type="FunFam" id="4.10.70.10:FF:000001">
    <property type="entry name" value="Disintegrin and metalloproteinase domain-containing protein 22"/>
    <property type="match status" value="1"/>
</dbReference>
<dbReference type="PANTHER" id="PTHR11905">
    <property type="entry name" value="ADAM A DISINTEGRIN AND METALLOPROTEASE DOMAIN"/>
    <property type="match status" value="1"/>
</dbReference>
<dbReference type="EMBL" id="OU892291">
    <property type="protein sequence ID" value="CAG9763797.1"/>
    <property type="molecule type" value="Genomic_DNA"/>
</dbReference>
<keyword evidence="2 8" id="KW-0812">Transmembrane</keyword>
<keyword evidence="5 8" id="KW-0472">Membrane</keyword>
<proteinExistence type="predicted"/>
<reference evidence="11" key="1">
    <citation type="submission" date="2022-01" db="EMBL/GenBank/DDBJ databases">
        <authorList>
            <person name="King R."/>
        </authorList>
    </citation>
    <scope>NUCLEOTIDE SEQUENCE</scope>
</reference>
<comment type="subcellular location">
    <subcellularLocation>
        <location evidence="1">Membrane</location>
        <topology evidence="1">Single-pass membrane protein</topology>
    </subcellularLocation>
</comment>
<keyword evidence="9" id="KW-0732">Signal</keyword>
<dbReference type="InterPro" id="IPR024079">
    <property type="entry name" value="MetalloPept_cat_dom_sf"/>
</dbReference>
<dbReference type="InterPro" id="IPR034027">
    <property type="entry name" value="Reprolysin_adamalysin"/>
</dbReference>
<dbReference type="SMART" id="SM00608">
    <property type="entry name" value="ACR"/>
    <property type="match status" value="1"/>
</dbReference>
<feature type="compositionally biased region" description="Polar residues" evidence="7">
    <location>
        <begin position="1336"/>
        <end position="1366"/>
    </location>
</feature>
<evidence type="ECO:0000256" key="8">
    <source>
        <dbReference type="SAM" id="Phobius"/>
    </source>
</evidence>
<evidence type="ECO:0000313" key="11">
    <source>
        <dbReference type="EMBL" id="CAG9763797.1"/>
    </source>
</evidence>
<evidence type="ECO:0000256" key="9">
    <source>
        <dbReference type="SAM" id="SignalP"/>
    </source>
</evidence>
<keyword evidence="12" id="KW-1185">Reference proteome</keyword>
<dbReference type="InterPro" id="IPR001590">
    <property type="entry name" value="Peptidase_M12B"/>
</dbReference>
<dbReference type="InterPro" id="IPR000742">
    <property type="entry name" value="EGF"/>
</dbReference>
<dbReference type="Pfam" id="PF01421">
    <property type="entry name" value="Reprolysin"/>
    <property type="match status" value="1"/>
</dbReference>
<dbReference type="CDD" id="cd04269">
    <property type="entry name" value="ZnMc_adamalysin_II_like"/>
    <property type="match status" value="1"/>
</dbReference>
<dbReference type="Gene3D" id="3.40.390.10">
    <property type="entry name" value="Collagenase (Catalytic Domain)"/>
    <property type="match status" value="1"/>
</dbReference>
<sequence>MAVPVVELFVCLVLILLLTLPGVCEENTLKKQRIEQLHPVSDFSRHTLVKPKIYHGREKRRISDTKEKEGKHVDYLQILLESNNGDDMMLDLTLNQQLISKGFFQKHQQNGKHVIHKPGKDEINHCHYNGKVRGKPDSWTAISTCEGLSGVIFDGTELHYIETNKINDTSPEAQHFMYKHSDLMEHNKTCGYGGDARDPDHKHTATDNRFHRYKRSSDNAPTIRGPYNADKNSKYVELVLVVDNREFRELGEDIRKVIDHCKNIANIINSLYAPLNIFIALVGVVVWTEQDEINFSEDGDKTLTNFLHYRREKLIKQHPNDNAQLLTKFNFEQGVVGKALKGPMCTYEYSGGVNTDHSPVVALVATTIAHEMGHNFGMEHDTVDCKCPDDRCIMAPSSSTMAPTHWSSCSLNYLLLAFAHGMDYCLKNKPASLFDSPVCGNGFVESGEECDCGLPDHCENPCCNATTCMLHSNASCATGECCDLNTCKPKVAGTICRSAEYECDLSEYCTGQSEFCPADIFKMDAEECDGGKAFCYHGFCRTRTDQCKLLWGETGKSSDDQCYDMNVKGSRHGNCGYNKFNQSFFKCDNKSVLCGMLHCRHLNERLEFGMESVAILSHSFINKKGSIIPCRTAIVDLGTNQIDPGMTADGARCGDGKMCVNQRCVEALSLRKQTPSCQEDCNGNGWCNNRGHCHCKDGFAPPNCKYPGPGGSEDSGPASDPNAHQGVVIALFIIFLGVIPMLAVMAILIYYARYNLKINWKKFPPATFKSPSKSQGPPFPEPSKSTEANHSLLPQNSSPTQGVHNEFFGNFREFSLTPMKNEEPKVVRAAPPPPTAPPAIIDPIGWTNDAPANYQKPPPPVPKISVGPIVQKINSFRKNTLTKGINTSTAPPLPLPNPGSNARPLISSPVLESSTSSAKEVVSPLRNVTKTFSKSALEAPKNEVKMPVSKPDIPLVHDTQLDVKVEPAKKPATKENFGTISRIASFLKRYDDDKSLPKAVAKSNQIKAQKVLDKDALRSLKISDPVPQTQIDIAITALPVEAAAKKAVVMRTQSMRATSPKKRTNIQTFGFMRQPDGYKRPLSIARSRPKSPPPPVPPPGEGKSSDKFSDQYDDCLNEALGRISEKNSPESGDNIYAVIDESPTREIKKANNAPDATDSGVLGEIVSEIQNRNFDSIYSTSTLKKKKEAQRVSSPNSSDYANLSPSENEYSNMGNLKSSASTTSSGYILLFAVNVPVQERVIKKPDKDSKPILSSFRTDNSRQPFGASKKPSDPSNDNKKPSDSTSDRSTNKSATIKTSPSKNVTSYTNTNPSKTATVNRQITPPNLRTRKPSPTRPLSQASIKSNRSITNSPDLVTSCNTNSGNKNPDVVNRGSASAINKKPSITATKPTVTLKNSVKVQNTKTGPSIPSSQEKKAEVKPPLASKVTKAKSDATPIKAHLVGVKNASRSNSNVSSLQQKFEEKNGFCNLTYVVLEFEQIKLIYKILNKTQKSNISFAMNNDVGTLSQY</sequence>
<dbReference type="FunFam" id="3.40.390.10:FF:000002">
    <property type="entry name" value="Disintegrin and metalloproteinase domain-containing protein 22"/>
    <property type="match status" value="1"/>
</dbReference>
<dbReference type="SMART" id="SM00050">
    <property type="entry name" value="DISIN"/>
    <property type="match status" value="1"/>
</dbReference>
<feature type="compositionally biased region" description="Polar residues" evidence="7">
    <location>
        <begin position="1374"/>
        <end position="1412"/>
    </location>
</feature>
<feature type="compositionally biased region" description="Basic and acidic residues" evidence="7">
    <location>
        <begin position="1270"/>
        <end position="1290"/>
    </location>
</feature>
<evidence type="ECO:0000256" key="6">
    <source>
        <dbReference type="ARBA" id="ARBA00023157"/>
    </source>
</evidence>
<feature type="compositionally biased region" description="Pro residues" evidence="7">
    <location>
        <begin position="1090"/>
        <end position="1100"/>
    </location>
</feature>
<feature type="compositionally biased region" description="Polar residues" evidence="7">
    <location>
        <begin position="1291"/>
        <end position="1326"/>
    </location>
</feature>
<dbReference type="Pfam" id="PF01562">
    <property type="entry name" value="Pep_M12B_propep"/>
    <property type="match status" value="1"/>
</dbReference>
<feature type="signal peptide" evidence="9">
    <location>
        <begin position="1"/>
        <end position="25"/>
    </location>
</feature>
<feature type="chain" id="PRO_5040139453" description="EGF-like domain-containing protein" evidence="9">
    <location>
        <begin position="26"/>
        <end position="1509"/>
    </location>
</feature>